<reference evidence="9" key="1">
    <citation type="submission" date="2025-08" db="UniProtKB">
        <authorList>
            <consortium name="RefSeq"/>
        </authorList>
    </citation>
    <scope>IDENTIFICATION</scope>
    <source>
        <tissue evidence="9">Muscle</tissue>
    </source>
</reference>
<accession>A0ABM1RXM5</accession>
<proteinExistence type="inferred from homology"/>
<organism evidence="8 9">
    <name type="scientific">Limulus polyphemus</name>
    <name type="common">Atlantic horseshoe crab</name>
    <dbReference type="NCBI Taxonomy" id="6850"/>
    <lineage>
        <taxon>Eukaryota</taxon>
        <taxon>Metazoa</taxon>
        <taxon>Ecdysozoa</taxon>
        <taxon>Arthropoda</taxon>
        <taxon>Chelicerata</taxon>
        <taxon>Merostomata</taxon>
        <taxon>Xiphosura</taxon>
        <taxon>Limulidae</taxon>
        <taxon>Limulus</taxon>
    </lineage>
</organism>
<gene>
    <name evidence="9" type="primary">LOC111083750</name>
</gene>
<dbReference type="InterPro" id="IPR018787">
    <property type="entry name" value="DUF2371_TMEM200"/>
</dbReference>
<dbReference type="PANTHER" id="PTHR31815:SF1">
    <property type="entry name" value="TRANSMEMBRANE PROTEIN 200C"/>
    <property type="match status" value="1"/>
</dbReference>
<dbReference type="RefSeq" id="XP_022236130.1">
    <property type="nucleotide sequence ID" value="XM_022380422.1"/>
</dbReference>
<comment type="similarity">
    <text evidence="2">Belongs to the TMEM200 family.</text>
</comment>
<dbReference type="Proteomes" id="UP000694941">
    <property type="component" value="Unplaced"/>
</dbReference>
<evidence type="ECO:0000256" key="4">
    <source>
        <dbReference type="ARBA" id="ARBA00022989"/>
    </source>
</evidence>
<keyword evidence="4 7" id="KW-1133">Transmembrane helix</keyword>
<evidence type="ECO:0000256" key="1">
    <source>
        <dbReference type="ARBA" id="ARBA00004141"/>
    </source>
</evidence>
<dbReference type="GeneID" id="111083750"/>
<evidence type="ECO:0000256" key="3">
    <source>
        <dbReference type="ARBA" id="ARBA00022692"/>
    </source>
</evidence>
<keyword evidence="5 7" id="KW-0472">Membrane</keyword>
<evidence type="ECO:0000313" key="8">
    <source>
        <dbReference type="Proteomes" id="UP000694941"/>
    </source>
</evidence>
<keyword evidence="8" id="KW-1185">Reference proteome</keyword>
<protein>
    <submittedName>
        <fullName evidence="9">Uncharacterized protein LOC111083750</fullName>
    </submittedName>
</protein>
<feature type="region of interest" description="Disordered" evidence="6">
    <location>
        <begin position="322"/>
        <end position="388"/>
    </location>
</feature>
<keyword evidence="3 7" id="KW-0812">Transmembrane</keyword>
<evidence type="ECO:0000256" key="5">
    <source>
        <dbReference type="ARBA" id="ARBA00023136"/>
    </source>
</evidence>
<name>A0ABM1RXM5_LIMPO</name>
<dbReference type="PANTHER" id="PTHR31815">
    <property type="entry name" value="AGAP005329-PA"/>
    <property type="match status" value="1"/>
</dbReference>
<comment type="subcellular location">
    <subcellularLocation>
        <location evidence="1">Membrane</location>
        <topology evidence="1">Multi-pass membrane protein</topology>
    </subcellularLocation>
</comment>
<feature type="compositionally biased region" description="Basic residues" evidence="6">
    <location>
        <begin position="325"/>
        <end position="349"/>
    </location>
</feature>
<sequence>MAIVGFYSTHPDEKRKDNGTKFVENFSQTYKLTSMTYIGPAVMGVGGFIIVATCVLVFEARDTAARVIPLWLWPTHDQGSLAVGSHATKNTTSWEVFHAQPQSVTETSTDSFGFINPLKVSSGGAQKHVLDHLVYRCLSRSPANWPNGKKANFQRLQMFHLTTSDRENPKGQCLGVAAIKNTESDYLRAQFRSRSKVRYQYGTGTKLRSCDVETSPRKSTSEPNINEFFQSTDVVWVDENEIFDNKSSILAEKMTLHPVNHRQHCLCNVPPPILNVHGSHEVDKVSNETVPIVSKRSNRFDFYNTFQETSIIDGALSRQMCRSKAASRKRSRSKTHREKRSERKRKHQSCKSADRNHSRDLWSSKSPISSCREDSGSQSTSTEYLLPRRKNTSTLYGSLLKRFSKKS</sequence>
<evidence type="ECO:0000256" key="6">
    <source>
        <dbReference type="SAM" id="MobiDB-lite"/>
    </source>
</evidence>
<evidence type="ECO:0000256" key="7">
    <source>
        <dbReference type="SAM" id="Phobius"/>
    </source>
</evidence>
<evidence type="ECO:0000256" key="2">
    <source>
        <dbReference type="ARBA" id="ARBA00005308"/>
    </source>
</evidence>
<evidence type="ECO:0000313" key="9">
    <source>
        <dbReference type="RefSeq" id="XP_022236130.1"/>
    </source>
</evidence>
<feature type="transmembrane region" description="Helical" evidence="7">
    <location>
        <begin position="37"/>
        <end position="58"/>
    </location>
</feature>
<feature type="compositionally biased region" description="Basic and acidic residues" evidence="6">
    <location>
        <begin position="352"/>
        <end position="362"/>
    </location>
</feature>